<dbReference type="Gene3D" id="3.40.50.2000">
    <property type="entry name" value="Glycogen Phosphorylase B"/>
    <property type="match status" value="2"/>
</dbReference>
<dbReference type="CDD" id="cd03801">
    <property type="entry name" value="GT4_PimA-like"/>
    <property type="match status" value="1"/>
</dbReference>
<evidence type="ECO:0000313" key="3">
    <source>
        <dbReference type="EMBL" id="AGB02338.1"/>
    </source>
</evidence>
<accession>L0HG93</accession>
<dbReference type="SUPFAM" id="SSF53756">
    <property type="entry name" value="UDP-Glycosyltransferase/glycogen phosphorylase"/>
    <property type="match status" value="1"/>
</dbReference>
<keyword evidence="4" id="KW-1185">Reference proteome</keyword>
<dbReference type="InterPro" id="IPR050194">
    <property type="entry name" value="Glycosyltransferase_grp1"/>
</dbReference>
<dbReference type="PANTHER" id="PTHR45947:SF3">
    <property type="entry name" value="SULFOQUINOVOSYL TRANSFERASE SQD2"/>
    <property type="match status" value="1"/>
</dbReference>
<dbReference type="HOGENOM" id="CLU_009583_2_4_2"/>
<feature type="domain" description="Glycosyl transferase family 1" evidence="1">
    <location>
        <begin position="164"/>
        <end position="318"/>
    </location>
</feature>
<dbReference type="GO" id="GO:0016757">
    <property type="term" value="F:glycosyltransferase activity"/>
    <property type="evidence" value="ECO:0007669"/>
    <property type="project" value="InterPro"/>
</dbReference>
<dbReference type="InterPro" id="IPR028098">
    <property type="entry name" value="Glyco_trans_4-like_N"/>
</dbReference>
<organism evidence="3 4">
    <name type="scientific">Methanoregula formicica (strain DSM 22288 / NBRC 105244 / SMSP)</name>
    <dbReference type="NCBI Taxonomy" id="593750"/>
    <lineage>
        <taxon>Archaea</taxon>
        <taxon>Methanobacteriati</taxon>
        <taxon>Methanobacteriota</taxon>
        <taxon>Stenosarchaea group</taxon>
        <taxon>Methanomicrobia</taxon>
        <taxon>Methanomicrobiales</taxon>
        <taxon>Methanoregulaceae</taxon>
        <taxon>Methanoregula</taxon>
    </lineage>
</organism>
<name>L0HG93_METFS</name>
<dbReference type="Pfam" id="PF13439">
    <property type="entry name" value="Glyco_transf_4"/>
    <property type="match status" value="1"/>
</dbReference>
<evidence type="ECO:0000313" key="4">
    <source>
        <dbReference type="Proteomes" id="UP000010824"/>
    </source>
</evidence>
<dbReference type="STRING" id="593750.Metfor_1296"/>
<reference evidence="4" key="1">
    <citation type="submission" date="2011-12" db="EMBL/GenBank/DDBJ databases">
        <title>Complete sequence of Methanoregula formicicum SMSP.</title>
        <authorList>
            <person name="Lucas S."/>
            <person name="Han J."/>
            <person name="Lapidus A."/>
            <person name="Cheng J.-F."/>
            <person name="Goodwin L."/>
            <person name="Pitluck S."/>
            <person name="Peters L."/>
            <person name="Ovchinnikova G."/>
            <person name="Teshima H."/>
            <person name="Detter J.C."/>
            <person name="Han C."/>
            <person name="Tapia R."/>
            <person name="Land M."/>
            <person name="Hauser L."/>
            <person name="Kyrpides N."/>
            <person name="Ivanova N."/>
            <person name="Pagani I."/>
            <person name="Imachi H."/>
            <person name="Tamaki H."/>
            <person name="Sekiguchi Y."/>
            <person name="Kamagata Y."/>
            <person name="Cadillo-Quiroz H."/>
            <person name="Zinder S."/>
            <person name="Liu W.-T."/>
            <person name="Woyke T."/>
        </authorList>
    </citation>
    <scope>NUCLEOTIDE SEQUENCE [LARGE SCALE GENOMIC DNA]</scope>
    <source>
        <strain evidence="4">DSM 22288 / NBRC 105244 / SMSP</strain>
    </source>
</reference>
<dbReference type="InterPro" id="IPR001296">
    <property type="entry name" value="Glyco_trans_1"/>
</dbReference>
<dbReference type="eggNOG" id="arCOG01410">
    <property type="taxonomic scope" value="Archaea"/>
</dbReference>
<dbReference type="Proteomes" id="UP000010824">
    <property type="component" value="Chromosome"/>
</dbReference>
<feature type="domain" description="Glycosyltransferase subfamily 4-like N-terminal" evidence="2">
    <location>
        <begin position="52"/>
        <end position="157"/>
    </location>
</feature>
<keyword evidence="3" id="KW-0808">Transferase</keyword>
<evidence type="ECO:0000259" key="2">
    <source>
        <dbReference type="Pfam" id="PF13439"/>
    </source>
</evidence>
<sequence>MPEYTLGLFANMYPAFDGDYKGIFIRQMVTDFESLGVVVKKAVKTSHSTAGYIPFYFDSLCLSRDRGLDLIQAEYIPHSSLIPYLFGRRDIPLVLKFHGDDARIYPFSNPLNRHITRAMLKRAAYVITASEEMQKPLLAHGLDPDRCATVHTGVDTRFFTTGSREEARRLLGLSMEKTTFLFVGRLHPWKGIYEILEAARRCPNLDFVFVGPGVVPDHPQNCRFTGQLPPSVVRRWLTAADCFLLPTYTEAVPAAVMEAFACGIPAITSDAGGCPEIVEEGKNGLMVPARNAVALTSAIQWMTDNPSERPRMGIEARKTVCERYDHTILIKKLMTIHQDLITR</sequence>
<protein>
    <submittedName>
        <fullName evidence="3">Glycosyltransferase</fullName>
    </submittedName>
</protein>
<evidence type="ECO:0000259" key="1">
    <source>
        <dbReference type="Pfam" id="PF00534"/>
    </source>
</evidence>
<dbReference type="InParanoid" id="L0HG93"/>
<dbReference type="RefSeq" id="WP_015285301.1">
    <property type="nucleotide sequence ID" value="NC_019943.1"/>
</dbReference>
<gene>
    <name evidence="3" type="ordered locus">Metfor_1296</name>
</gene>
<dbReference type="PANTHER" id="PTHR45947">
    <property type="entry name" value="SULFOQUINOVOSYL TRANSFERASE SQD2"/>
    <property type="match status" value="1"/>
</dbReference>
<proteinExistence type="predicted"/>
<dbReference type="AlphaFoldDB" id="L0HG93"/>
<dbReference type="GeneID" id="14310609"/>
<dbReference type="Pfam" id="PF00534">
    <property type="entry name" value="Glycos_transf_1"/>
    <property type="match status" value="1"/>
</dbReference>
<reference evidence="3 4" key="2">
    <citation type="journal article" date="2014" name="Genome Announc.">
        <title>Complete Genome Sequence of Methanoregula formicica SMSPT, a Mesophilic Hydrogenotrophic Methanogen Isolated from a Methanogenic Upflow Anaerobic Sludge Blanket Reactor.</title>
        <authorList>
            <person name="Yamamoto K."/>
            <person name="Tamaki H."/>
            <person name="Cadillo-Quiroz H."/>
            <person name="Imachi H."/>
            <person name="Kyrpides N."/>
            <person name="Woyke T."/>
            <person name="Goodwin L."/>
            <person name="Zinder S.H."/>
            <person name="Kamagata Y."/>
            <person name="Liu W.T."/>
        </authorList>
    </citation>
    <scope>NUCLEOTIDE SEQUENCE [LARGE SCALE GENOMIC DNA]</scope>
    <source>
        <strain evidence="4">DSM 22288 / NBRC 105244 / SMSP</strain>
    </source>
</reference>
<dbReference type="EMBL" id="CP003167">
    <property type="protein sequence ID" value="AGB02338.1"/>
    <property type="molecule type" value="Genomic_DNA"/>
</dbReference>
<dbReference type="KEGG" id="mfo:Metfor_1296"/>